<comment type="caution">
    <text evidence="1">The sequence shown here is derived from an EMBL/GenBank/DDBJ whole genome shotgun (WGS) entry which is preliminary data.</text>
</comment>
<organism evidence="1 2">
    <name type="scientific">Datura stramonium</name>
    <name type="common">Jimsonweed</name>
    <name type="synonym">Common thornapple</name>
    <dbReference type="NCBI Taxonomy" id="4076"/>
    <lineage>
        <taxon>Eukaryota</taxon>
        <taxon>Viridiplantae</taxon>
        <taxon>Streptophyta</taxon>
        <taxon>Embryophyta</taxon>
        <taxon>Tracheophyta</taxon>
        <taxon>Spermatophyta</taxon>
        <taxon>Magnoliopsida</taxon>
        <taxon>eudicotyledons</taxon>
        <taxon>Gunneridae</taxon>
        <taxon>Pentapetalae</taxon>
        <taxon>asterids</taxon>
        <taxon>lamiids</taxon>
        <taxon>Solanales</taxon>
        <taxon>Solanaceae</taxon>
        <taxon>Solanoideae</taxon>
        <taxon>Datureae</taxon>
        <taxon>Datura</taxon>
    </lineage>
</organism>
<evidence type="ECO:0000313" key="2">
    <source>
        <dbReference type="Proteomes" id="UP000823775"/>
    </source>
</evidence>
<proteinExistence type="predicted"/>
<dbReference type="Proteomes" id="UP000823775">
    <property type="component" value="Unassembled WGS sequence"/>
</dbReference>
<keyword evidence="2" id="KW-1185">Reference proteome</keyword>
<feature type="non-terminal residue" evidence="1">
    <location>
        <position position="51"/>
    </location>
</feature>
<name>A0ABS8V8Q2_DATST</name>
<reference evidence="1 2" key="1">
    <citation type="journal article" date="2021" name="BMC Genomics">
        <title>Datura genome reveals duplications of psychoactive alkaloid biosynthetic genes and high mutation rate following tissue culture.</title>
        <authorList>
            <person name="Rajewski A."/>
            <person name="Carter-House D."/>
            <person name="Stajich J."/>
            <person name="Litt A."/>
        </authorList>
    </citation>
    <scope>NUCLEOTIDE SEQUENCE [LARGE SCALE GENOMIC DNA]</scope>
    <source>
        <strain evidence="1">AR-01</strain>
    </source>
</reference>
<sequence>MEALSFSTTNARSKRPRHSSLSLSLRKYISILEQAINWSLSISPSSIELVK</sequence>
<evidence type="ECO:0000313" key="1">
    <source>
        <dbReference type="EMBL" id="MCD9643114.1"/>
    </source>
</evidence>
<gene>
    <name evidence="1" type="ORF">HAX54_030267</name>
</gene>
<protein>
    <submittedName>
        <fullName evidence="1">Uncharacterized protein</fullName>
    </submittedName>
</protein>
<accession>A0ABS8V8Q2</accession>
<dbReference type="EMBL" id="JACEIK010003787">
    <property type="protein sequence ID" value="MCD9643114.1"/>
    <property type="molecule type" value="Genomic_DNA"/>
</dbReference>